<comment type="caution">
    <text evidence="2">The sequence shown here is derived from an EMBL/GenBank/DDBJ whole genome shotgun (WGS) entry which is preliminary data.</text>
</comment>
<gene>
    <name evidence="2" type="ORF">DL764_002172</name>
</gene>
<evidence type="ECO:0000313" key="3">
    <source>
        <dbReference type="Proteomes" id="UP000293360"/>
    </source>
</evidence>
<dbReference type="AlphaFoldDB" id="A0A4Q4TLM6"/>
<feature type="region of interest" description="Disordered" evidence="1">
    <location>
        <begin position="1"/>
        <end position="33"/>
    </location>
</feature>
<evidence type="ECO:0000256" key="1">
    <source>
        <dbReference type="SAM" id="MobiDB-lite"/>
    </source>
</evidence>
<dbReference type="InterPro" id="IPR011333">
    <property type="entry name" value="SKP1/BTB/POZ_sf"/>
</dbReference>
<dbReference type="EMBL" id="QJNU01000075">
    <property type="protein sequence ID" value="RYP08026.1"/>
    <property type="molecule type" value="Genomic_DNA"/>
</dbReference>
<evidence type="ECO:0000313" key="2">
    <source>
        <dbReference type="EMBL" id="RYP08026.1"/>
    </source>
</evidence>
<sequence length="256" mass="28703">MSSTKRKRSSSDAMSKEEEACTLREQPPARVEIDPDGDLCLEVGYNKCNFRRGPDGQKHDHEHAVIYVVDSKALSRSSRVWRAMLDEGCAESKRPEPDQDWVVELPEEDPEAMLIILNIIHHRYGGVPRGEKAMPIHSLYCLTVLTDKYGLTSLLQPWAQTWTKGLKDELPRNTEAAAGKSSLTLNSLELLLWIAWELGNEQLFRGVYGYLVLNTTVEEGHLIEEGSKTKLFSTSVSKPPAVCGKHISTRFALLPS</sequence>
<proteinExistence type="predicted"/>
<keyword evidence="3" id="KW-1185">Reference proteome</keyword>
<protein>
    <recommendedName>
        <fullName evidence="4">BTB domain-containing protein</fullName>
    </recommendedName>
</protein>
<accession>A0A4Q4TLM6</accession>
<name>A0A4Q4TLM6_9PEZI</name>
<dbReference type="Proteomes" id="UP000293360">
    <property type="component" value="Unassembled WGS sequence"/>
</dbReference>
<dbReference type="Gene3D" id="3.30.710.10">
    <property type="entry name" value="Potassium Channel Kv1.1, Chain A"/>
    <property type="match status" value="1"/>
</dbReference>
<dbReference type="OrthoDB" id="5275938at2759"/>
<evidence type="ECO:0008006" key="4">
    <source>
        <dbReference type="Google" id="ProtNLM"/>
    </source>
</evidence>
<reference evidence="2 3" key="1">
    <citation type="submission" date="2018-06" db="EMBL/GenBank/DDBJ databases">
        <title>Complete Genomes of Monosporascus.</title>
        <authorList>
            <person name="Robinson A.J."/>
            <person name="Natvig D.O."/>
        </authorList>
    </citation>
    <scope>NUCLEOTIDE SEQUENCE [LARGE SCALE GENOMIC DNA]</scope>
    <source>
        <strain evidence="2 3">CBS 110550</strain>
    </source>
</reference>
<organism evidence="2 3">
    <name type="scientific">Monosporascus ibericus</name>
    <dbReference type="NCBI Taxonomy" id="155417"/>
    <lineage>
        <taxon>Eukaryota</taxon>
        <taxon>Fungi</taxon>
        <taxon>Dikarya</taxon>
        <taxon>Ascomycota</taxon>
        <taxon>Pezizomycotina</taxon>
        <taxon>Sordariomycetes</taxon>
        <taxon>Xylariomycetidae</taxon>
        <taxon>Xylariales</taxon>
        <taxon>Xylariales incertae sedis</taxon>
        <taxon>Monosporascus</taxon>
    </lineage>
</organism>
<dbReference type="STRING" id="155417.A0A4Q4TLM6"/>